<proteinExistence type="predicted"/>
<evidence type="ECO:0000313" key="5">
    <source>
        <dbReference type="Proteomes" id="UP001314205"/>
    </source>
</evidence>
<dbReference type="PROSITE" id="PS50157">
    <property type="entry name" value="ZINC_FINGER_C2H2_2"/>
    <property type="match status" value="1"/>
</dbReference>
<name>A0AAV1LDD8_9NEOP</name>
<dbReference type="PROSITE" id="PS00028">
    <property type="entry name" value="ZINC_FINGER_C2H2_1"/>
    <property type="match status" value="1"/>
</dbReference>
<sequence>MSALQNAVWSKIPDESLNPKYEKCRNITEEIYKRINITFQIKKLEKTGSQSDLSDLSDQIDSNDLSNETDLFACDKSSLSSSTDPERALTTCEKYININNNEETKVNNKPVSIYKRPRKRFRKRVKKHQANRNRNDSDGSSDEAFPLSRVDVDTVDSQSESPDSVMGVPNIVIVTKEIKPKLKSPTQQKTTPIQPSKHENTASSIQATKSNPLQDIPKDVPVAGGGTSENSDKAAMDRNVDKIGVQEGKNCPLCSLSFRGERGLRRHMTMSHITEPEEPKKTV</sequence>
<gene>
    <name evidence="4" type="ORF">PARMNEM_LOCUS12349</name>
</gene>
<reference evidence="4 5" key="1">
    <citation type="submission" date="2023-11" db="EMBL/GenBank/DDBJ databases">
        <authorList>
            <person name="Hedman E."/>
            <person name="Englund M."/>
            <person name="Stromberg M."/>
            <person name="Nyberg Akerstrom W."/>
            <person name="Nylinder S."/>
            <person name="Jareborg N."/>
            <person name="Kallberg Y."/>
            <person name="Kronander E."/>
        </authorList>
    </citation>
    <scope>NUCLEOTIDE SEQUENCE [LARGE SCALE GENOMIC DNA]</scope>
</reference>
<keyword evidence="5" id="KW-1185">Reference proteome</keyword>
<keyword evidence="1" id="KW-0862">Zinc</keyword>
<feature type="domain" description="C2H2-type" evidence="3">
    <location>
        <begin position="249"/>
        <end position="277"/>
    </location>
</feature>
<organism evidence="4 5">
    <name type="scientific">Parnassius mnemosyne</name>
    <name type="common">clouded apollo</name>
    <dbReference type="NCBI Taxonomy" id="213953"/>
    <lineage>
        <taxon>Eukaryota</taxon>
        <taxon>Metazoa</taxon>
        <taxon>Ecdysozoa</taxon>
        <taxon>Arthropoda</taxon>
        <taxon>Hexapoda</taxon>
        <taxon>Insecta</taxon>
        <taxon>Pterygota</taxon>
        <taxon>Neoptera</taxon>
        <taxon>Endopterygota</taxon>
        <taxon>Lepidoptera</taxon>
        <taxon>Glossata</taxon>
        <taxon>Ditrysia</taxon>
        <taxon>Papilionoidea</taxon>
        <taxon>Papilionidae</taxon>
        <taxon>Parnassiinae</taxon>
        <taxon>Parnassini</taxon>
        <taxon>Parnassius</taxon>
        <taxon>Driopa</taxon>
    </lineage>
</organism>
<dbReference type="Proteomes" id="UP001314205">
    <property type="component" value="Unassembled WGS sequence"/>
</dbReference>
<dbReference type="EMBL" id="CAVLGL010000087">
    <property type="protein sequence ID" value="CAK1592369.1"/>
    <property type="molecule type" value="Genomic_DNA"/>
</dbReference>
<feature type="compositionally biased region" description="Polar residues" evidence="2">
    <location>
        <begin position="184"/>
        <end position="194"/>
    </location>
</feature>
<comment type="caution">
    <text evidence="4">The sequence shown here is derived from an EMBL/GenBank/DDBJ whole genome shotgun (WGS) entry which is preliminary data.</text>
</comment>
<evidence type="ECO:0000259" key="3">
    <source>
        <dbReference type="PROSITE" id="PS50157"/>
    </source>
</evidence>
<keyword evidence="1" id="KW-0863">Zinc-finger</keyword>
<evidence type="ECO:0000256" key="2">
    <source>
        <dbReference type="SAM" id="MobiDB-lite"/>
    </source>
</evidence>
<keyword evidence="1" id="KW-0479">Metal-binding</keyword>
<accession>A0AAV1LDD8</accession>
<evidence type="ECO:0000256" key="1">
    <source>
        <dbReference type="PROSITE-ProRule" id="PRU00042"/>
    </source>
</evidence>
<feature type="region of interest" description="Disordered" evidence="2">
    <location>
        <begin position="116"/>
        <end position="147"/>
    </location>
</feature>
<evidence type="ECO:0000313" key="4">
    <source>
        <dbReference type="EMBL" id="CAK1592369.1"/>
    </source>
</evidence>
<feature type="region of interest" description="Disordered" evidence="2">
    <location>
        <begin position="179"/>
        <end position="234"/>
    </location>
</feature>
<feature type="compositionally biased region" description="Polar residues" evidence="2">
    <location>
        <begin position="201"/>
        <end position="213"/>
    </location>
</feature>
<dbReference type="InterPro" id="IPR013087">
    <property type="entry name" value="Znf_C2H2_type"/>
</dbReference>
<dbReference type="GO" id="GO:0008270">
    <property type="term" value="F:zinc ion binding"/>
    <property type="evidence" value="ECO:0007669"/>
    <property type="project" value="UniProtKB-KW"/>
</dbReference>
<feature type="compositionally biased region" description="Basic residues" evidence="2">
    <location>
        <begin position="116"/>
        <end position="131"/>
    </location>
</feature>
<protein>
    <recommendedName>
        <fullName evidence="3">C2H2-type domain-containing protein</fullName>
    </recommendedName>
</protein>
<dbReference type="AlphaFoldDB" id="A0AAV1LDD8"/>